<evidence type="ECO:0000313" key="2">
    <source>
        <dbReference type="EMBL" id="KAH3795067.1"/>
    </source>
</evidence>
<comment type="caution">
    <text evidence="2">The sequence shown here is derived from an EMBL/GenBank/DDBJ whole genome shotgun (WGS) entry which is preliminary data.</text>
</comment>
<name>A0A9D4J4I6_DREPO</name>
<proteinExistence type="predicted"/>
<protein>
    <submittedName>
        <fullName evidence="2">Uncharacterized protein</fullName>
    </submittedName>
</protein>
<gene>
    <name evidence="2" type="ORF">DPMN_148613</name>
</gene>
<organism evidence="2 3">
    <name type="scientific">Dreissena polymorpha</name>
    <name type="common">Zebra mussel</name>
    <name type="synonym">Mytilus polymorpha</name>
    <dbReference type="NCBI Taxonomy" id="45954"/>
    <lineage>
        <taxon>Eukaryota</taxon>
        <taxon>Metazoa</taxon>
        <taxon>Spiralia</taxon>
        <taxon>Lophotrochozoa</taxon>
        <taxon>Mollusca</taxon>
        <taxon>Bivalvia</taxon>
        <taxon>Autobranchia</taxon>
        <taxon>Heteroconchia</taxon>
        <taxon>Euheterodonta</taxon>
        <taxon>Imparidentia</taxon>
        <taxon>Neoheterodontei</taxon>
        <taxon>Myida</taxon>
        <taxon>Dreissenoidea</taxon>
        <taxon>Dreissenidae</taxon>
        <taxon>Dreissena</taxon>
    </lineage>
</organism>
<evidence type="ECO:0000256" key="1">
    <source>
        <dbReference type="SAM" id="MobiDB-lite"/>
    </source>
</evidence>
<sequence length="411" mass="46879">MFTWSGEPLPVRLAQDIYTIIEVTEGGDPYLLKPMISTAKARKSTVVREISDIETENQVGNGRQPGKCMCSSDICIRKDQISTLQSDHLILKQAMYASNELRTKETEATKDSLRSIKVQILKCNETIKDCSDSTLSTIRNLASASVARITELEDRLRFLEVQPLLDDVNNQDSNAEYTGNCVLDSSVTFTAVPICVSVIGSPDIRGDVSSVPEVIDNQCDKPLVSDKTLDVVKPSNRACSRRVSTTTEHTSQVTSVQLPIPVRVTERSDDIHTGEWQEGVDFEVKRRRRTLRFCLLGLSEKVNTDILTKVIERKGPTESMLRVFPFKSRPGKVVIRLNVFHNDMADRLLEYDFWPRYISCRPWRTRSAREQSPRLRERRKRLENRVDVPRFDSYDKDPWANRFSSLDTEMD</sequence>
<keyword evidence="3" id="KW-1185">Reference proteome</keyword>
<reference evidence="2" key="2">
    <citation type="submission" date="2020-11" db="EMBL/GenBank/DDBJ databases">
        <authorList>
            <person name="McCartney M.A."/>
            <person name="Auch B."/>
            <person name="Kono T."/>
            <person name="Mallez S."/>
            <person name="Becker A."/>
            <person name="Gohl D.M."/>
            <person name="Silverstein K.A.T."/>
            <person name="Koren S."/>
            <person name="Bechman K.B."/>
            <person name="Herman A."/>
            <person name="Abrahante J.E."/>
            <person name="Garbe J."/>
        </authorList>
    </citation>
    <scope>NUCLEOTIDE SEQUENCE</scope>
    <source>
        <strain evidence="2">Duluth1</strain>
        <tissue evidence="2">Whole animal</tissue>
    </source>
</reference>
<feature type="region of interest" description="Disordered" evidence="1">
    <location>
        <begin position="391"/>
        <end position="411"/>
    </location>
</feature>
<reference evidence="2" key="1">
    <citation type="journal article" date="2019" name="bioRxiv">
        <title>The Genome of the Zebra Mussel, Dreissena polymorpha: A Resource for Invasive Species Research.</title>
        <authorList>
            <person name="McCartney M.A."/>
            <person name="Auch B."/>
            <person name="Kono T."/>
            <person name="Mallez S."/>
            <person name="Zhang Y."/>
            <person name="Obille A."/>
            <person name="Becker A."/>
            <person name="Abrahante J.E."/>
            <person name="Garbe J."/>
            <person name="Badalamenti J.P."/>
            <person name="Herman A."/>
            <person name="Mangelson H."/>
            <person name="Liachko I."/>
            <person name="Sullivan S."/>
            <person name="Sone E.D."/>
            <person name="Koren S."/>
            <person name="Silverstein K.A.T."/>
            <person name="Beckman K.B."/>
            <person name="Gohl D.M."/>
        </authorList>
    </citation>
    <scope>NUCLEOTIDE SEQUENCE</scope>
    <source>
        <strain evidence="2">Duluth1</strain>
        <tissue evidence="2">Whole animal</tissue>
    </source>
</reference>
<dbReference type="AlphaFoldDB" id="A0A9D4J4I6"/>
<dbReference type="Proteomes" id="UP000828390">
    <property type="component" value="Unassembled WGS sequence"/>
</dbReference>
<evidence type="ECO:0000313" key="3">
    <source>
        <dbReference type="Proteomes" id="UP000828390"/>
    </source>
</evidence>
<dbReference type="EMBL" id="JAIWYP010000007">
    <property type="protein sequence ID" value="KAH3795067.1"/>
    <property type="molecule type" value="Genomic_DNA"/>
</dbReference>
<feature type="compositionally biased region" description="Polar residues" evidence="1">
    <location>
        <begin position="402"/>
        <end position="411"/>
    </location>
</feature>
<accession>A0A9D4J4I6</accession>